<evidence type="ECO:0000256" key="4">
    <source>
        <dbReference type="ARBA" id="ARBA00022695"/>
    </source>
</evidence>
<feature type="domain" description="RNA polymerase sigma factor 54 DNA-binding" evidence="10">
    <location>
        <begin position="343"/>
        <end position="500"/>
    </location>
</feature>
<evidence type="ECO:0000256" key="8">
    <source>
        <dbReference type="ARBA" id="ARBA00023163"/>
    </source>
</evidence>
<dbReference type="NCBIfam" id="TIGR02395">
    <property type="entry name" value="rpoN_sigma"/>
    <property type="match status" value="1"/>
</dbReference>
<dbReference type="PROSITE" id="PS00718">
    <property type="entry name" value="SIGMA54_2"/>
    <property type="match status" value="1"/>
</dbReference>
<dbReference type="GO" id="GO:0016987">
    <property type="term" value="F:sigma factor activity"/>
    <property type="evidence" value="ECO:0007669"/>
    <property type="project" value="UniProtKB-KW"/>
</dbReference>
<keyword evidence="5" id="KW-0805">Transcription regulation</keyword>
<gene>
    <name evidence="12" type="ORF">MNBD_GAMMA03-2150</name>
</gene>
<dbReference type="GO" id="GO:0006352">
    <property type="term" value="P:DNA-templated transcription initiation"/>
    <property type="evidence" value="ECO:0007669"/>
    <property type="project" value="InterPro"/>
</dbReference>
<evidence type="ECO:0000259" key="11">
    <source>
        <dbReference type="Pfam" id="PF04963"/>
    </source>
</evidence>
<dbReference type="PANTHER" id="PTHR32248:SF4">
    <property type="entry name" value="RNA POLYMERASE SIGMA-54 FACTOR"/>
    <property type="match status" value="1"/>
</dbReference>
<evidence type="ECO:0000259" key="10">
    <source>
        <dbReference type="Pfam" id="PF04552"/>
    </source>
</evidence>
<dbReference type="GO" id="GO:0003677">
    <property type="term" value="F:DNA binding"/>
    <property type="evidence" value="ECO:0007669"/>
    <property type="project" value="UniProtKB-KW"/>
</dbReference>
<keyword evidence="6" id="KW-0731">Sigma factor</keyword>
<keyword evidence="3" id="KW-0808">Transferase</keyword>
<dbReference type="InterPro" id="IPR007634">
    <property type="entry name" value="RNA_pol_sigma_54_DNA-bd"/>
</dbReference>
<evidence type="ECO:0000313" key="12">
    <source>
        <dbReference type="EMBL" id="VAW49452.1"/>
    </source>
</evidence>
<dbReference type="PIRSF" id="PIRSF000774">
    <property type="entry name" value="RpoN"/>
    <property type="match status" value="1"/>
</dbReference>
<dbReference type="AlphaFoldDB" id="A0A3B0WDZ3"/>
<keyword evidence="7" id="KW-0238">DNA-binding</keyword>
<dbReference type="InterPro" id="IPR038709">
    <property type="entry name" value="RpoN_core-bd_sf"/>
</dbReference>
<dbReference type="Gene3D" id="1.10.10.60">
    <property type="entry name" value="Homeodomain-like"/>
    <property type="match status" value="1"/>
</dbReference>
<evidence type="ECO:0000256" key="7">
    <source>
        <dbReference type="ARBA" id="ARBA00023125"/>
    </source>
</evidence>
<keyword evidence="8" id="KW-0804">Transcription</keyword>
<dbReference type="PROSITE" id="PS00717">
    <property type="entry name" value="SIGMA54_1"/>
    <property type="match status" value="1"/>
</dbReference>
<sequence length="506" mass="57816">MALMPGLQINIGQQLKLTPQLQQSIKILQYSALEVQQTIEATLEVNYLLEIEEEQLSEDDNKSLDAQREIQDQKIDSQESNDANSEDLPIDINNNSEALSTDLEIDCNWDDVYSDHAPISSTQSAEDYVSAENYTASEKTLHDHLFWQSDIYPWDQGLEVLASYIIDDINEEGYLSSELNALLTSINQNECPETPYTIEVLLEVLDVIQQFEPTGVGAKTVQESLLLQLKSLPNNPFVVTAKQLISEHFDWLSFHDYKRIKKFYSLNENELTTLLKLIQSLNPRPGRDFSSTQSEIIIPDLKIKRAKQGWLIELNVNAFPRLAINSTYVDLTKNLNDSEQNKKIKEQLIEAKGLIKSIHSRGETLLRVGRFIVEKQSQFFEEGEQAMQPLVLREVAEYLELHESTISRATTQKYMQTPRGTYELKYFFSTGVSQYGSADQSATAIKSHIKSLIDKEDPKKPLSDNKLMVLLEEKEITVARRTIAKYREALNIPSSSERKKLNQFKL</sequence>
<evidence type="ECO:0000256" key="5">
    <source>
        <dbReference type="ARBA" id="ARBA00023015"/>
    </source>
</evidence>
<evidence type="ECO:0000256" key="6">
    <source>
        <dbReference type="ARBA" id="ARBA00023082"/>
    </source>
</evidence>
<dbReference type="NCBIfam" id="NF004595">
    <property type="entry name" value="PRK05932.1-2"/>
    <property type="match status" value="1"/>
</dbReference>
<dbReference type="GO" id="GO:0016779">
    <property type="term" value="F:nucleotidyltransferase activity"/>
    <property type="evidence" value="ECO:0007669"/>
    <property type="project" value="UniProtKB-KW"/>
</dbReference>
<protein>
    <submittedName>
        <fullName evidence="12">RNA polymerase sigma-54 factor RpoN</fullName>
    </submittedName>
</protein>
<organism evidence="12">
    <name type="scientific">hydrothermal vent metagenome</name>
    <dbReference type="NCBI Taxonomy" id="652676"/>
    <lineage>
        <taxon>unclassified sequences</taxon>
        <taxon>metagenomes</taxon>
        <taxon>ecological metagenomes</taxon>
    </lineage>
</organism>
<dbReference type="InterPro" id="IPR007046">
    <property type="entry name" value="RNA_pol_sigma_54_core-bd"/>
</dbReference>
<name>A0A3B0WDZ3_9ZZZZ</name>
<evidence type="ECO:0000256" key="1">
    <source>
        <dbReference type="ARBA" id="ARBA00008798"/>
    </source>
</evidence>
<feature type="region of interest" description="Disordered" evidence="9">
    <location>
        <begin position="70"/>
        <end position="93"/>
    </location>
</feature>
<proteinExistence type="inferred from homology"/>
<dbReference type="PROSITE" id="PS50044">
    <property type="entry name" value="SIGMA54_3"/>
    <property type="match status" value="1"/>
</dbReference>
<evidence type="ECO:0000256" key="3">
    <source>
        <dbReference type="ARBA" id="ARBA00022679"/>
    </source>
</evidence>
<dbReference type="GO" id="GO:0000428">
    <property type="term" value="C:DNA-directed RNA polymerase complex"/>
    <property type="evidence" value="ECO:0007669"/>
    <property type="project" value="UniProtKB-KW"/>
</dbReference>
<dbReference type="GO" id="GO:0001216">
    <property type="term" value="F:DNA-binding transcription activator activity"/>
    <property type="evidence" value="ECO:0007669"/>
    <property type="project" value="InterPro"/>
</dbReference>
<comment type="similarity">
    <text evidence="1">Belongs to the sigma-54 factor family.</text>
</comment>
<dbReference type="Gene3D" id="1.10.10.1330">
    <property type="entry name" value="RNA polymerase sigma-54 factor, core-binding domain"/>
    <property type="match status" value="1"/>
</dbReference>
<dbReference type="Pfam" id="PF04963">
    <property type="entry name" value="Sigma54_CBD"/>
    <property type="match status" value="1"/>
</dbReference>
<keyword evidence="2" id="KW-0240">DNA-directed RNA polymerase</keyword>
<dbReference type="EMBL" id="UOFC01000283">
    <property type="protein sequence ID" value="VAW49452.1"/>
    <property type="molecule type" value="Genomic_DNA"/>
</dbReference>
<dbReference type="PANTHER" id="PTHR32248">
    <property type="entry name" value="RNA POLYMERASE SIGMA-54 FACTOR"/>
    <property type="match status" value="1"/>
</dbReference>
<dbReference type="NCBIfam" id="NF009118">
    <property type="entry name" value="PRK12469.1"/>
    <property type="match status" value="1"/>
</dbReference>
<dbReference type="PRINTS" id="PR00045">
    <property type="entry name" value="SIGMA54FCT"/>
</dbReference>
<dbReference type="Pfam" id="PF04552">
    <property type="entry name" value="Sigma54_DBD"/>
    <property type="match status" value="1"/>
</dbReference>
<feature type="domain" description="RNA polymerase sigma factor 54 core-binding" evidence="11">
    <location>
        <begin position="131"/>
        <end position="328"/>
    </location>
</feature>
<keyword evidence="4" id="KW-0548">Nucleotidyltransferase</keyword>
<evidence type="ECO:0000256" key="2">
    <source>
        <dbReference type="ARBA" id="ARBA00022478"/>
    </source>
</evidence>
<evidence type="ECO:0000256" key="9">
    <source>
        <dbReference type="SAM" id="MobiDB-lite"/>
    </source>
</evidence>
<reference evidence="12" key="1">
    <citation type="submission" date="2018-06" db="EMBL/GenBank/DDBJ databases">
        <authorList>
            <person name="Zhirakovskaya E."/>
        </authorList>
    </citation>
    <scope>NUCLEOTIDE SEQUENCE</scope>
</reference>
<accession>A0A3B0WDZ3</accession>
<dbReference type="Pfam" id="PF00309">
    <property type="entry name" value="Sigma54_AID"/>
    <property type="match status" value="1"/>
</dbReference>
<dbReference type="InterPro" id="IPR000394">
    <property type="entry name" value="RNA_pol_sigma_54"/>
</dbReference>